<gene>
    <name evidence="1" type="ORF">CSUI_000641</name>
</gene>
<name>A0A2C6LFD9_9APIC</name>
<proteinExistence type="predicted"/>
<dbReference type="VEuPathDB" id="ToxoDB:CSUI_000641"/>
<dbReference type="RefSeq" id="XP_067927148.1">
    <property type="nucleotide sequence ID" value="XM_068060874.1"/>
</dbReference>
<dbReference type="Proteomes" id="UP000221165">
    <property type="component" value="Unassembled WGS sequence"/>
</dbReference>
<reference evidence="1 2" key="1">
    <citation type="journal article" date="2017" name="Int. J. Parasitol.">
        <title>The genome of the protozoan parasite Cystoisospora suis and a reverse vaccinology approach to identify vaccine candidates.</title>
        <authorList>
            <person name="Palmieri N."/>
            <person name="Shrestha A."/>
            <person name="Ruttkowski B."/>
            <person name="Beck T."/>
            <person name="Vogl C."/>
            <person name="Tomley F."/>
            <person name="Blake D.P."/>
            <person name="Joachim A."/>
        </authorList>
    </citation>
    <scope>NUCLEOTIDE SEQUENCE [LARGE SCALE GENOMIC DNA]</scope>
    <source>
        <strain evidence="1 2">Wien I</strain>
    </source>
</reference>
<comment type="caution">
    <text evidence="1">The sequence shown here is derived from an EMBL/GenBank/DDBJ whole genome shotgun (WGS) entry which is preliminary data.</text>
</comment>
<sequence length="124" mass="14093">MMWLLQHFRPGFGEKFLLLLIWEAASEEKEYRWACLMYLHSWIHITGGPKGGGGKSSRRDYRSLYSVAAPPRISKLVSSLEGIFSVLYISVPILPSYHTCCMKGTNCVRRIFSIVQRSMEAGSC</sequence>
<evidence type="ECO:0000313" key="2">
    <source>
        <dbReference type="Proteomes" id="UP000221165"/>
    </source>
</evidence>
<dbReference type="AlphaFoldDB" id="A0A2C6LFD9"/>
<dbReference type="EMBL" id="MIGC01000256">
    <property type="protein sequence ID" value="PHJ25502.1"/>
    <property type="molecule type" value="Genomic_DNA"/>
</dbReference>
<accession>A0A2C6LFD9</accession>
<protein>
    <submittedName>
        <fullName evidence="1">Uncharacterized protein</fullName>
    </submittedName>
</protein>
<keyword evidence="2" id="KW-1185">Reference proteome</keyword>
<dbReference type="GeneID" id="94424085"/>
<evidence type="ECO:0000313" key="1">
    <source>
        <dbReference type="EMBL" id="PHJ25502.1"/>
    </source>
</evidence>
<organism evidence="1 2">
    <name type="scientific">Cystoisospora suis</name>
    <dbReference type="NCBI Taxonomy" id="483139"/>
    <lineage>
        <taxon>Eukaryota</taxon>
        <taxon>Sar</taxon>
        <taxon>Alveolata</taxon>
        <taxon>Apicomplexa</taxon>
        <taxon>Conoidasida</taxon>
        <taxon>Coccidia</taxon>
        <taxon>Eucoccidiorida</taxon>
        <taxon>Eimeriorina</taxon>
        <taxon>Sarcocystidae</taxon>
        <taxon>Cystoisospora</taxon>
    </lineage>
</organism>